<dbReference type="GO" id="GO:0005764">
    <property type="term" value="C:lysosome"/>
    <property type="evidence" value="ECO:0007669"/>
    <property type="project" value="UniProtKB-SubCell"/>
</dbReference>
<evidence type="ECO:0000256" key="2">
    <source>
        <dbReference type="ARBA" id="ARBA00004567"/>
    </source>
</evidence>
<accession>A0AAF3EIK2</accession>
<evidence type="ECO:0000256" key="12">
    <source>
        <dbReference type="ARBA" id="ARBA00023228"/>
    </source>
</evidence>
<dbReference type="Gene3D" id="2.130.10.10">
    <property type="entry name" value="YVTN repeat-like/Quinoprotein amine dehydrogenase"/>
    <property type="match status" value="1"/>
</dbReference>
<keyword evidence="6" id="KW-0853">WD repeat</keyword>
<keyword evidence="11" id="KW-0906">Nuclear pore complex</keyword>
<dbReference type="GO" id="GO:0031080">
    <property type="term" value="C:nuclear pore outer ring"/>
    <property type="evidence" value="ECO:0007669"/>
    <property type="project" value="TreeGrafter"/>
</dbReference>
<reference evidence="15" key="1">
    <citation type="submission" date="2024-02" db="UniProtKB">
        <authorList>
            <consortium name="WormBaseParasite"/>
        </authorList>
    </citation>
    <scope>IDENTIFICATION</scope>
</reference>
<dbReference type="InterPro" id="IPR001680">
    <property type="entry name" value="WD40_rpt"/>
</dbReference>
<dbReference type="GO" id="GO:0090114">
    <property type="term" value="P:COPII-coated vesicle budding"/>
    <property type="evidence" value="ECO:0007669"/>
    <property type="project" value="TreeGrafter"/>
</dbReference>
<evidence type="ECO:0000256" key="9">
    <source>
        <dbReference type="ARBA" id="ARBA00022927"/>
    </source>
</evidence>
<dbReference type="PANTHER" id="PTHR11024">
    <property type="entry name" value="NUCLEAR PORE COMPLEX PROTEIN SEC13 / SEH1 FAMILY MEMBER"/>
    <property type="match status" value="1"/>
</dbReference>
<proteinExistence type="inferred from homology"/>
<comment type="similarity">
    <text evidence="3">Belongs to the WD repeat SEC13 family.</text>
</comment>
<evidence type="ECO:0000256" key="10">
    <source>
        <dbReference type="ARBA" id="ARBA00023010"/>
    </source>
</evidence>
<dbReference type="SUPFAM" id="SSF50978">
    <property type="entry name" value="WD40 repeat-like"/>
    <property type="match status" value="1"/>
</dbReference>
<dbReference type="InterPro" id="IPR036322">
    <property type="entry name" value="WD40_repeat_dom_sf"/>
</dbReference>
<keyword evidence="8" id="KW-0509">mRNA transport</keyword>
<keyword evidence="12" id="KW-0458">Lysosome</keyword>
<evidence type="ECO:0000256" key="7">
    <source>
        <dbReference type="ARBA" id="ARBA00022737"/>
    </source>
</evidence>
<evidence type="ECO:0000256" key="4">
    <source>
        <dbReference type="ARBA" id="ARBA00019195"/>
    </source>
</evidence>
<name>A0AAF3EIK2_9BILA</name>
<sequence>MFSASLSLDPGHRAPIYDARLNIFGNRLATCSGDQLVKIFEVRENSLLQLAELGGHQGPVWQVDWAHPRFGTLCASAGYDSRVIFWQEKETGWEKLYEYSEHSGSVNTLSFASERFGLKLACGSNDGSISIHSYDHVNGRWEAVKIENAHSQGITSISWAPAVPIDEEQKIFEPRFITCGNDTFLKIWAFRENSWELEKVLVAHTDFVRDVAWCPIVYDGLHKILSVGQDRQVLLWRSKAIGKEEWGFEQITKTEGAIWHACWSPCATLFTISGEDNKNTFFREYGNNWVEIKEENEGNGEAETNA</sequence>
<evidence type="ECO:0000256" key="13">
    <source>
        <dbReference type="ARBA" id="ARBA00023242"/>
    </source>
</evidence>
<dbReference type="WBParaSite" id="MBELARI_LOCUS1378">
    <property type="protein sequence ID" value="MBELARI_LOCUS1378"/>
    <property type="gene ID" value="MBELARI_LOCUS1378"/>
</dbReference>
<dbReference type="GO" id="GO:0032008">
    <property type="term" value="P:positive regulation of TOR signaling"/>
    <property type="evidence" value="ECO:0007669"/>
    <property type="project" value="TreeGrafter"/>
</dbReference>
<evidence type="ECO:0000256" key="11">
    <source>
        <dbReference type="ARBA" id="ARBA00023132"/>
    </source>
</evidence>
<evidence type="ECO:0000256" key="1">
    <source>
        <dbReference type="ARBA" id="ARBA00004371"/>
    </source>
</evidence>
<keyword evidence="5" id="KW-0813">Transport</keyword>
<keyword evidence="10" id="KW-0811">Translocation</keyword>
<dbReference type="GO" id="GO:0005198">
    <property type="term" value="F:structural molecule activity"/>
    <property type="evidence" value="ECO:0007669"/>
    <property type="project" value="InterPro"/>
</dbReference>
<evidence type="ECO:0000256" key="3">
    <source>
        <dbReference type="ARBA" id="ARBA00010102"/>
    </source>
</evidence>
<evidence type="ECO:0000313" key="15">
    <source>
        <dbReference type="WBParaSite" id="MBELARI_LOCUS1378"/>
    </source>
</evidence>
<dbReference type="Pfam" id="PF00400">
    <property type="entry name" value="WD40"/>
    <property type="match status" value="4"/>
</dbReference>
<dbReference type="InterPro" id="IPR015943">
    <property type="entry name" value="WD40/YVTN_repeat-like_dom_sf"/>
</dbReference>
<dbReference type="SMART" id="SM00320">
    <property type="entry name" value="WD40"/>
    <property type="match status" value="5"/>
</dbReference>
<keyword evidence="13" id="KW-0539">Nucleus</keyword>
<dbReference type="GO" id="GO:0006606">
    <property type="term" value="P:protein import into nucleus"/>
    <property type="evidence" value="ECO:0007669"/>
    <property type="project" value="TreeGrafter"/>
</dbReference>
<dbReference type="GO" id="GO:0030127">
    <property type="term" value="C:COPII vesicle coat"/>
    <property type="evidence" value="ECO:0007669"/>
    <property type="project" value="TreeGrafter"/>
</dbReference>
<protein>
    <recommendedName>
        <fullName evidence="4">Protein SEC13 homolog</fullName>
    </recommendedName>
</protein>
<keyword evidence="14" id="KW-1185">Reference proteome</keyword>
<organism evidence="14 15">
    <name type="scientific">Mesorhabditis belari</name>
    <dbReference type="NCBI Taxonomy" id="2138241"/>
    <lineage>
        <taxon>Eukaryota</taxon>
        <taxon>Metazoa</taxon>
        <taxon>Ecdysozoa</taxon>
        <taxon>Nematoda</taxon>
        <taxon>Chromadorea</taxon>
        <taxon>Rhabditida</taxon>
        <taxon>Rhabditina</taxon>
        <taxon>Rhabditomorpha</taxon>
        <taxon>Rhabditoidea</taxon>
        <taxon>Rhabditidae</taxon>
        <taxon>Mesorhabditinae</taxon>
        <taxon>Mesorhabditis</taxon>
    </lineage>
</organism>
<dbReference type="PANTHER" id="PTHR11024:SF2">
    <property type="entry name" value="PROTEIN SEC13 HOMOLOG"/>
    <property type="match status" value="1"/>
</dbReference>
<dbReference type="AlphaFoldDB" id="A0AAF3EIK2"/>
<comment type="subcellular location">
    <subcellularLocation>
        <location evidence="1">Lysosome</location>
    </subcellularLocation>
    <subcellularLocation>
        <location evidence="2">Nucleus</location>
        <location evidence="2">Nuclear pore complex</location>
    </subcellularLocation>
</comment>
<dbReference type="Proteomes" id="UP000887575">
    <property type="component" value="Unassembled WGS sequence"/>
</dbReference>
<evidence type="ECO:0000256" key="8">
    <source>
        <dbReference type="ARBA" id="ARBA00022816"/>
    </source>
</evidence>
<keyword evidence="7" id="KW-0677">Repeat</keyword>
<dbReference type="GO" id="GO:0032527">
    <property type="term" value="P:protein exit from endoplasmic reticulum"/>
    <property type="evidence" value="ECO:0007669"/>
    <property type="project" value="TreeGrafter"/>
</dbReference>
<evidence type="ECO:0000256" key="5">
    <source>
        <dbReference type="ARBA" id="ARBA00022448"/>
    </source>
</evidence>
<keyword evidence="9" id="KW-0653">Protein transport</keyword>
<evidence type="ECO:0000256" key="6">
    <source>
        <dbReference type="ARBA" id="ARBA00022574"/>
    </source>
</evidence>
<dbReference type="InterPro" id="IPR037363">
    <property type="entry name" value="Sec13/Seh1_fam"/>
</dbReference>
<dbReference type="GO" id="GO:0051028">
    <property type="term" value="P:mRNA transport"/>
    <property type="evidence" value="ECO:0007669"/>
    <property type="project" value="UniProtKB-KW"/>
</dbReference>
<evidence type="ECO:0000313" key="14">
    <source>
        <dbReference type="Proteomes" id="UP000887575"/>
    </source>
</evidence>